<dbReference type="Pfam" id="PF03713">
    <property type="entry name" value="DUF305"/>
    <property type="match status" value="1"/>
</dbReference>
<accession>A0A1I5IHF2</accession>
<organism evidence="4 5">
    <name type="scientific">Pseudonocardia ammonioxydans</name>
    <dbReference type="NCBI Taxonomy" id="260086"/>
    <lineage>
        <taxon>Bacteria</taxon>
        <taxon>Bacillati</taxon>
        <taxon>Actinomycetota</taxon>
        <taxon>Actinomycetes</taxon>
        <taxon>Pseudonocardiales</taxon>
        <taxon>Pseudonocardiaceae</taxon>
        <taxon>Pseudonocardia</taxon>
    </lineage>
</organism>
<evidence type="ECO:0000256" key="2">
    <source>
        <dbReference type="SAM" id="SignalP"/>
    </source>
</evidence>
<feature type="chain" id="PRO_5039463945" evidence="2">
    <location>
        <begin position="21"/>
        <end position="212"/>
    </location>
</feature>
<name>A0A1I5IHF2_PSUAM</name>
<evidence type="ECO:0000313" key="4">
    <source>
        <dbReference type="EMBL" id="SFO59842.1"/>
    </source>
</evidence>
<feature type="signal peptide" evidence="2">
    <location>
        <begin position="1"/>
        <end position="20"/>
    </location>
</feature>
<sequence>MKIKKMALATTAVTAALALSACGGGEATGSAGQAPPAPTSSAAGQQVSADHNEADIAFAQGMIPHHRQAVDMANLAADRAESDQVKQLATAIQQAQGPEIQQLQGFLAAWGAPESGDMPGMSQEHNMPGMEQNGMSGMSGMMSDQQMQQLEQASGVEFDRMWLQMMIAHHEGAVQMAQTELRDGRNPEAKALAQKIIDAQQTEITQMQEMLG</sequence>
<feature type="compositionally biased region" description="Polar residues" evidence="1">
    <location>
        <begin position="39"/>
        <end position="48"/>
    </location>
</feature>
<protein>
    <submittedName>
        <fullName evidence="4">Uncharacterized conserved protein, DUF305 family</fullName>
    </submittedName>
</protein>
<dbReference type="InterPro" id="IPR005183">
    <property type="entry name" value="DUF305_CopM-like"/>
</dbReference>
<feature type="domain" description="DUF305" evidence="3">
    <location>
        <begin position="55"/>
        <end position="211"/>
    </location>
</feature>
<dbReference type="Gene3D" id="1.20.1260.10">
    <property type="match status" value="1"/>
</dbReference>
<dbReference type="PANTHER" id="PTHR36933">
    <property type="entry name" value="SLL0788 PROTEIN"/>
    <property type="match status" value="1"/>
</dbReference>
<dbReference type="EMBL" id="FOUY01000102">
    <property type="protein sequence ID" value="SFO59842.1"/>
    <property type="molecule type" value="Genomic_DNA"/>
</dbReference>
<dbReference type="InterPro" id="IPR012347">
    <property type="entry name" value="Ferritin-like"/>
</dbReference>
<evidence type="ECO:0000313" key="5">
    <source>
        <dbReference type="Proteomes" id="UP000199614"/>
    </source>
</evidence>
<feature type="region of interest" description="Disordered" evidence="1">
    <location>
        <begin position="25"/>
        <end position="48"/>
    </location>
</feature>
<keyword evidence="5" id="KW-1185">Reference proteome</keyword>
<dbReference type="PANTHER" id="PTHR36933:SF1">
    <property type="entry name" value="SLL0788 PROTEIN"/>
    <property type="match status" value="1"/>
</dbReference>
<dbReference type="STRING" id="260086.SAMN05216207_11025"/>
<dbReference type="Proteomes" id="UP000199614">
    <property type="component" value="Unassembled WGS sequence"/>
</dbReference>
<dbReference type="PROSITE" id="PS51257">
    <property type="entry name" value="PROKAR_LIPOPROTEIN"/>
    <property type="match status" value="1"/>
</dbReference>
<keyword evidence="2" id="KW-0732">Signal</keyword>
<dbReference type="AlphaFoldDB" id="A0A1I5IHF2"/>
<dbReference type="OrthoDB" id="26872at2"/>
<proteinExistence type="predicted"/>
<evidence type="ECO:0000259" key="3">
    <source>
        <dbReference type="Pfam" id="PF03713"/>
    </source>
</evidence>
<reference evidence="4 5" key="1">
    <citation type="submission" date="2016-10" db="EMBL/GenBank/DDBJ databases">
        <authorList>
            <person name="de Groot N.N."/>
        </authorList>
    </citation>
    <scope>NUCLEOTIDE SEQUENCE [LARGE SCALE GENOMIC DNA]</scope>
    <source>
        <strain evidence="4 5">CGMCC 4.1877</strain>
    </source>
</reference>
<evidence type="ECO:0000256" key="1">
    <source>
        <dbReference type="SAM" id="MobiDB-lite"/>
    </source>
</evidence>
<gene>
    <name evidence="4" type="ORF">SAMN05216207_11025</name>
</gene>